<proteinExistence type="predicted"/>
<protein>
    <submittedName>
        <fullName evidence="3">Uncharacterized protein</fullName>
    </submittedName>
</protein>
<dbReference type="RefSeq" id="WP_407049871.1">
    <property type="nucleotide sequence ID" value="NZ_CP158568.1"/>
</dbReference>
<feature type="transmembrane region" description="Helical" evidence="2">
    <location>
        <begin position="60"/>
        <end position="79"/>
    </location>
</feature>
<dbReference type="EMBL" id="CP158568">
    <property type="protein sequence ID" value="XBY44779.1"/>
    <property type="molecule type" value="Genomic_DNA"/>
</dbReference>
<accession>A0AAU7XAI8</accession>
<name>A0AAU7XAI8_9HYPH</name>
<organism evidence="3">
    <name type="scientific">Methyloraptor flagellatus</name>
    <dbReference type="NCBI Taxonomy" id="3162530"/>
    <lineage>
        <taxon>Bacteria</taxon>
        <taxon>Pseudomonadati</taxon>
        <taxon>Pseudomonadota</taxon>
        <taxon>Alphaproteobacteria</taxon>
        <taxon>Hyphomicrobiales</taxon>
        <taxon>Ancalomicrobiaceae</taxon>
        <taxon>Methyloraptor</taxon>
    </lineage>
</organism>
<reference evidence="3" key="1">
    <citation type="submission" date="2024-06" db="EMBL/GenBank/DDBJ databases">
        <title>Methylostella associata gen. nov., sp. nov., a novel Ancalomicrobiaceae-affiliated facultatively methylotrophic bacteria that feed on methanotrophs of the genus Methylococcus.</title>
        <authorList>
            <person name="Saltykova V."/>
            <person name="Danilova O.V."/>
            <person name="Oshkin I.Y."/>
            <person name="Belova S.E."/>
            <person name="Pimenov N.V."/>
            <person name="Dedysh S.N."/>
        </authorList>
    </citation>
    <scope>NUCLEOTIDE SEQUENCE</scope>
    <source>
        <strain evidence="3">S20</strain>
    </source>
</reference>
<dbReference type="KEGG" id="mflg:ABS361_00250"/>
<keyword evidence="2" id="KW-0812">Transmembrane</keyword>
<feature type="transmembrane region" description="Helical" evidence="2">
    <location>
        <begin position="6"/>
        <end position="39"/>
    </location>
</feature>
<evidence type="ECO:0000256" key="1">
    <source>
        <dbReference type="SAM" id="MobiDB-lite"/>
    </source>
</evidence>
<feature type="region of interest" description="Disordered" evidence="1">
    <location>
        <begin position="250"/>
        <end position="298"/>
    </location>
</feature>
<keyword evidence="2" id="KW-0472">Membrane</keyword>
<feature type="transmembrane region" description="Helical" evidence="2">
    <location>
        <begin position="85"/>
        <end position="103"/>
    </location>
</feature>
<feature type="compositionally biased region" description="Pro residues" evidence="1">
    <location>
        <begin position="257"/>
        <end position="277"/>
    </location>
</feature>
<sequence length="298" mass="31204">METIVAVWAAVTGFVTGFGWGALPAYVLVAAIGGFVGFCELVSRYKDEPLHAALSQPGRTYMIANALFSIVALAIVRSYTDGKTATGLLTEVLAAGIGGAALLRSAVFKAKVGDKEVGIGPAAIVDIVLFVTDRQVDRNQARMRSAAVTPLMGAQPFGFIVESVVPHCLGLMQNLSTEDKDTIGKRIQDLSGRQLSPEERSILAGLILAEFTGIETLQAVIKDLADVRTAFDARNRPISAAMINIAPAAQTTATPVSPSPPSPQPPTQPPTPPPPATQDPVADDKTPDDPPAPNDDGK</sequence>
<dbReference type="AlphaFoldDB" id="A0AAU7XAI8"/>
<evidence type="ECO:0000313" key="3">
    <source>
        <dbReference type="EMBL" id="XBY44779.1"/>
    </source>
</evidence>
<keyword evidence="2" id="KW-1133">Transmembrane helix</keyword>
<gene>
    <name evidence="3" type="ORF">ABS361_00250</name>
</gene>
<evidence type="ECO:0000256" key="2">
    <source>
        <dbReference type="SAM" id="Phobius"/>
    </source>
</evidence>
<feature type="compositionally biased region" description="Pro residues" evidence="1">
    <location>
        <begin position="289"/>
        <end position="298"/>
    </location>
</feature>